<evidence type="ECO:0000256" key="9">
    <source>
        <dbReference type="SAM" id="MobiDB-lite"/>
    </source>
</evidence>
<dbReference type="Pfam" id="PF16876">
    <property type="entry name" value="Lipin_mid"/>
    <property type="match status" value="1"/>
</dbReference>
<comment type="similarity">
    <text evidence="2">Belongs to the lipin family.</text>
</comment>
<dbReference type="InterPro" id="IPR015943">
    <property type="entry name" value="WD40/YVTN_repeat-like_dom_sf"/>
</dbReference>
<dbReference type="STRING" id="988480.A0A075AQ55"/>
<evidence type="ECO:0000256" key="1">
    <source>
        <dbReference type="ARBA" id="ARBA00001946"/>
    </source>
</evidence>
<dbReference type="PROSITE" id="PS50082">
    <property type="entry name" value="WD_REPEATS_2"/>
    <property type="match status" value="2"/>
</dbReference>
<comment type="cofactor">
    <cofactor evidence="1">
        <name>Mg(2+)</name>
        <dbReference type="ChEBI" id="CHEBI:18420"/>
    </cofactor>
</comment>
<evidence type="ECO:0000256" key="4">
    <source>
        <dbReference type="ARBA" id="ARBA00022574"/>
    </source>
</evidence>
<dbReference type="GO" id="GO:0005634">
    <property type="term" value="C:nucleus"/>
    <property type="evidence" value="ECO:0007669"/>
    <property type="project" value="TreeGrafter"/>
</dbReference>
<evidence type="ECO:0000256" key="7">
    <source>
        <dbReference type="PROSITE-ProRule" id="PRU00221"/>
    </source>
</evidence>
<evidence type="ECO:0000256" key="2">
    <source>
        <dbReference type="ARBA" id="ARBA00005476"/>
    </source>
</evidence>
<keyword evidence="12" id="KW-1185">Reference proteome</keyword>
<dbReference type="SMART" id="SM00320">
    <property type="entry name" value="WD40"/>
    <property type="match status" value="6"/>
</dbReference>
<proteinExistence type="inferred from homology"/>
<name>A0A075AQ55_ROZAC</name>
<feature type="region of interest" description="Disordered" evidence="9">
    <location>
        <begin position="1076"/>
        <end position="1102"/>
    </location>
</feature>
<dbReference type="SMART" id="SM00775">
    <property type="entry name" value="LNS2"/>
    <property type="match status" value="1"/>
</dbReference>
<dbReference type="GO" id="GO:0008195">
    <property type="term" value="F:phosphatidate phosphatase activity"/>
    <property type="evidence" value="ECO:0007669"/>
    <property type="project" value="UniProtKB-EC"/>
</dbReference>
<accession>A0A075AQ55</accession>
<dbReference type="Pfam" id="PF00400">
    <property type="entry name" value="WD40"/>
    <property type="match status" value="3"/>
</dbReference>
<sequence length="1102" mass="124524">MSSAKTAVANTDEAEIFCLKFSNDDDYIAAACGDSSIKLVYHSKTGNSLGNLVEPNSKLPCTTLCFRPQVANQQRTKNVLLAGYTDGHIRHWHSTSGRKLSEISEGDNQIFTVDFFNDGSQFVSAGSDYTLRVYDENTQSLIVSMYAGRGEVTAGHSNRIFCAKFHPKDPNILVSGGWDNTIQVWDIRAQCSIRSIYGPHICGEGVDFTDNGEKIITGSYLKDQPLQIWNFQTGNLIENVQWTISDDKKPCMLYCAQYSHGASSNKFIVAGGGGGLNEAKIFNTSYKKNQCFGTIQNVSNAIYTVALSKSETQLAVGGGGKTLYMYDVEHLPPSQDYFDKYQILFPTALIQCMLKCFPSAIKSPNFENLGFEMQFVGRVISTVSEFYKDINPSTLSGAIDIIVVEDELGEYHCSPFHVRFGKLQLLRAQDKIVEVCVNGIKAGINMKLGDAGEAFFVIETANPPPENYATSPLLTPKGDLTESLASLDLQTEQSNIARVEEMIRNKEEMFKQKSSSEPRDIGMMQQSHEDLIIQQRHEHEQIMDIYGVSPPKNPSWSWNWGEIPQRASEEEILREKEDIKKRYQERIEDITKATSDTEMTHDLLFEDNEVSEIKPNENSKEDLEINEEEISKTFISFILTASYLEELKEINFDKENDLQLSLCGNIIVSAPQDLEVVFNNHLVTFSIYQQNCSIFENENAIFRIEDKFLTWQLIAPQITSLSLYGKSISKESWTLFLDAKIEPLKKIQQGSTTLGSLRRWWRGRNRSTVNAKNININKTKKAEVTRARSLSPTMPKESSSKEKKNYAKSLRLTSEQIKSLPLNVGMNEISFSVASSKATCKARLFKWRKDTKVIISDIDGTITKYKLLFNLNRSDVMGHLLTMVGRDWTQPGVAKLYSAIKKNGYEFLYLTSRAIGQVTNNSFFKKADYTREYLKSVEQESFQLPEGPVIMSPDRLIAAFHREVIMRRPEEFKIACLKDIKSLFIGENPFCAGFGNRITDVLSYRSVEVPCSKVFTVNSQGEIKLELFSDFRSTYTKLTELADQLFPPLNTKEIIDNNFNDAVFWRNPLPLLIETTEANSPTDNDITNVEDSEDNESSYSYL</sequence>
<reference evidence="11 12" key="1">
    <citation type="journal article" date="2013" name="Curr. Biol.">
        <title>Shared signatures of parasitism and phylogenomics unite Cryptomycota and microsporidia.</title>
        <authorList>
            <person name="James T.Y."/>
            <person name="Pelin A."/>
            <person name="Bonen L."/>
            <person name="Ahrendt S."/>
            <person name="Sain D."/>
            <person name="Corradi N."/>
            <person name="Stajich J.E."/>
        </authorList>
    </citation>
    <scope>NUCLEOTIDE SEQUENCE [LARGE SCALE GENOMIC DNA]</scope>
    <source>
        <strain evidence="11 12">CSF55</strain>
    </source>
</reference>
<feature type="region of interest" description="Disordered" evidence="9">
    <location>
        <begin position="785"/>
        <end position="805"/>
    </location>
</feature>
<dbReference type="HOGENOM" id="CLU_283010_0_0_1"/>
<dbReference type="AlphaFoldDB" id="A0A075AQ55"/>
<dbReference type="SUPFAM" id="SSF56784">
    <property type="entry name" value="HAD-like"/>
    <property type="match status" value="1"/>
</dbReference>
<keyword evidence="5" id="KW-0677">Repeat</keyword>
<feature type="compositionally biased region" description="Polar residues" evidence="9">
    <location>
        <begin position="1076"/>
        <end position="1087"/>
    </location>
</feature>
<dbReference type="SUPFAM" id="SSF50978">
    <property type="entry name" value="WD40 repeat-like"/>
    <property type="match status" value="1"/>
</dbReference>
<dbReference type="OrthoDB" id="4567at2759"/>
<dbReference type="Gene3D" id="2.130.10.10">
    <property type="entry name" value="YVTN repeat-like/Quinoprotein amine dehydrogenase"/>
    <property type="match status" value="2"/>
</dbReference>
<gene>
    <name evidence="11" type="ORF">O9G_003419</name>
</gene>
<protein>
    <recommendedName>
        <fullName evidence="3">phosphatidate phosphatase</fullName>
        <ecNumber evidence="3">3.1.3.4</ecNumber>
    </recommendedName>
</protein>
<evidence type="ECO:0000256" key="5">
    <source>
        <dbReference type="ARBA" id="ARBA00022737"/>
    </source>
</evidence>
<evidence type="ECO:0000256" key="8">
    <source>
        <dbReference type="SAM" id="Coils"/>
    </source>
</evidence>
<dbReference type="OMA" id="XIKHESS"/>
<keyword evidence="6" id="KW-0378">Hydrolase</keyword>
<dbReference type="InterPro" id="IPR031315">
    <property type="entry name" value="LNS2/PITP"/>
</dbReference>
<feature type="domain" description="LNS2/PITP" evidence="10">
    <location>
        <begin position="853"/>
        <end position="1026"/>
    </location>
</feature>
<feature type="coiled-coil region" evidence="8">
    <location>
        <begin position="566"/>
        <end position="593"/>
    </location>
</feature>
<feature type="repeat" description="WD" evidence="7">
    <location>
        <begin position="153"/>
        <end position="195"/>
    </location>
</feature>
<dbReference type="Proteomes" id="UP000030755">
    <property type="component" value="Unassembled WGS sequence"/>
</dbReference>
<dbReference type="InterPro" id="IPR007651">
    <property type="entry name" value="Lipin_N"/>
</dbReference>
<dbReference type="InterPro" id="IPR001680">
    <property type="entry name" value="WD40_rpt"/>
</dbReference>
<dbReference type="PANTHER" id="PTHR12181">
    <property type="entry name" value="LIPIN"/>
    <property type="match status" value="1"/>
</dbReference>
<keyword evidence="8" id="KW-0175">Coiled coil</keyword>
<dbReference type="InterPro" id="IPR019775">
    <property type="entry name" value="WD40_repeat_CS"/>
</dbReference>
<keyword evidence="4 7" id="KW-0853">WD repeat</keyword>
<dbReference type="InterPro" id="IPR026058">
    <property type="entry name" value="LIPIN"/>
</dbReference>
<dbReference type="Pfam" id="PF04571">
    <property type="entry name" value="Lipin_N"/>
    <property type="match status" value="1"/>
</dbReference>
<dbReference type="GO" id="GO:0009062">
    <property type="term" value="P:fatty acid catabolic process"/>
    <property type="evidence" value="ECO:0007669"/>
    <property type="project" value="TreeGrafter"/>
</dbReference>
<evidence type="ECO:0000313" key="12">
    <source>
        <dbReference type="Proteomes" id="UP000030755"/>
    </source>
</evidence>
<organism evidence="11 12">
    <name type="scientific">Rozella allomycis (strain CSF55)</name>
    <dbReference type="NCBI Taxonomy" id="988480"/>
    <lineage>
        <taxon>Eukaryota</taxon>
        <taxon>Fungi</taxon>
        <taxon>Fungi incertae sedis</taxon>
        <taxon>Cryptomycota</taxon>
        <taxon>Cryptomycota incertae sedis</taxon>
        <taxon>Rozella</taxon>
    </lineage>
</organism>
<dbReference type="InterPro" id="IPR036322">
    <property type="entry name" value="WD40_repeat_dom_sf"/>
</dbReference>
<evidence type="ECO:0000256" key="3">
    <source>
        <dbReference type="ARBA" id="ARBA00012638"/>
    </source>
</evidence>
<dbReference type="EMBL" id="KE561162">
    <property type="protein sequence ID" value="EPZ32275.1"/>
    <property type="molecule type" value="Genomic_DNA"/>
</dbReference>
<evidence type="ECO:0000259" key="10">
    <source>
        <dbReference type="SMART" id="SM00775"/>
    </source>
</evidence>
<dbReference type="InterPro" id="IPR013209">
    <property type="entry name" value="LNS2"/>
</dbReference>
<dbReference type="InterPro" id="IPR031703">
    <property type="entry name" value="Lipin_mid"/>
</dbReference>
<dbReference type="InterPro" id="IPR036412">
    <property type="entry name" value="HAD-like_sf"/>
</dbReference>
<dbReference type="EC" id="3.1.3.4" evidence="3"/>
<evidence type="ECO:0000313" key="11">
    <source>
        <dbReference type="EMBL" id="EPZ32275.1"/>
    </source>
</evidence>
<evidence type="ECO:0000256" key="6">
    <source>
        <dbReference type="ARBA" id="ARBA00022801"/>
    </source>
</evidence>
<dbReference type="GO" id="GO:0019432">
    <property type="term" value="P:triglyceride biosynthetic process"/>
    <property type="evidence" value="ECO:0007669"/>
    <property type="project" value="TreeGrafter"/>
</dbReference>
<dbReference type="PROSITE" id="PS50294">
    <property type="entry name" value="WD_REPEATS_REGION"/>
    <property type="match status" value="1"/>
</dbReference>
<feature type="repeat" description="WD" evidence="7">
    <location>
        <begin position="103"/>
        <end position="144"/>
    </location>
</feature>
<dbReference type="Pfam" id="PF08235">
    <property type="entry name" value="LNS2"/>
    <property type="match status" value="1"/>
</dbReference>
<dbReference type="PROSITE" id="PS00678">
    <property type="entry name" value="WD_REPEATS_1"/>
    <property type="match status" value="1"/>
</dbReference>
<dbReference type="PANTHER" id="PTHR12181:SF12">
    <property type="entry name" value="PHOSPHATIDATE PHOSPHATASE"/>
    <property type="match status" value="1"/>
</dbReference>